<feature type="compositionally biased region" description="Polar residues" evidence="1">
    <location>
        <begin position="38"/>
        <end position="60"/>
    </location>
</feature>
<evidence type="ECO:0000313" key="4">
    <source>
        <dbReference type="Proteomes" id="UP001160148"/>
    </source>
</evidence>
<reference evidence="3 4" key="1">
    <citation type="submission" date="2023-01" db="EMBL/GenBank/DDBJ databases">
        <authorList>
            <person name="Whitehead M."/>
        </authorList>
    </citation>
    <scope>NUCLEOTIDE SEQUENCE [LARGE SCALE GENOMIC DNA]</scope>
</reference>
<accession>A0AAV0WMG5</accession>
<feature type="region of interest" description="Disordered" evidence="1">
    <location>
        <begin position="1"/>
        <end position="78"/>
    </location>
</feature>
<feature type="compositionally biased region" description="Polar residues" evidence="1">
    <location>
        <begin position="131"/>
        <end position="144"/>
    </location>
</feature>
<dbReference type="EMBL" id="CARXXK010000002">
    <property type="protein sequence ID" value="CAI6357046.1"/>
    <property type="molecule type" value="Genomic_DNA"/>
</dbReference>
<keyword evidence="4" id="KW-1185">Reference proteome</keyword>
<evidence type="ECO:0000313" key="3">
    <source>
        <dbReference type="EMBL" id="CAI6357046.1"/>
    </source>
</evidence>
<feature type="domain" description="PiggyBac transposable element-derived protein" evidence="2">
    <location>
        <begin position="174"/>
        <end position="346"/>
    </location>
</feature>
<dbReference type="Proteomes" id="UP001160148">
    <property type="component" value="Unassembled WGS sequence"/>
</dbReference>
<evidence type="ECO:0000259" key="2">
    <source>
        <dbReference type="Pfam" id="PF13843"/>
    </source>
</evidence>
<name>A0AAV0WMG5_9HEMI</name>
<evidence type="ECO:0000256" key="1">
    <source>
        <dbReference type="SAM" id="MobiDB-lite"/>
    </source>
</evidence>
<protein>
    <recommendedName>
        <fullName evidence="2">PiggyBac transposable element-derived protein domain-containing protein</fullName>
    </recommendedName>
</protein>
<organism evidence="3 4">
    <name type="scientific">Macrosiphum euphorbiae</name>
    <name type="common">potato aphid</name>
    <dbReference type="NCBI Taxonomy" id="13131"/>
    <lineage>
        <taxon>Eukaryota</taxon>
        <taxon>Metazoa</taxon>
        <taxon>Ecdysozoa</taxon>
        <taxon>Arthropoda</taxon>
        <taxon>Hexapoda</taxon>
        <taxon>Insecta</taxon>
        <taxon>Pterygota</taxon>
        <taxon>Neoptera</taxon>
        <taxon>Paraneoptera</taxon>
        <taxon>Hemiptera</taxon>
        <taxon>Sternorrhyncha</taxon>
        <taxon>Aphidomorpha</taxon>
        <taxon>Aphidoidea</taxon>
        <taxon>Aphididae</taxon>
        <taxon>Macrosiphini</taxon>
        <taxon>Macrosiphum</taxon>
    </lineage>
</organism>
<dbReference type="InterPro" id="IPR029526">
    <property type="entry name" value="PGBD"/>
</dbReference>
<dbReference type="Pfam" id="PF13843">
    <property type="entry name" value="DDE_Tnp_1_7"/>
    <property type="match status" value="1"/>
</dbReference>
<comment type="caution">
    <text evidence="3">The sequence shown here is derived from an EMBL/GenBank/DDBJ whole genome shotgun (WGS) entry which is preliminary data.</text>
</comment>
<feature type="compositionally biased region" description="Low complexity" evidence="1">
    <location>
        <begin position="63"/>
        <end position="74"/>
    </location>
</feature>
<feature type="region of interest" description="Disordered" evidence="1">
    <location>
        <begin position="91"/>
        <end position="144"/>
    </location>
</feature>
<dbReference type="PANTHER" id="PTHR46599:SF3">
    <property type="entry name" value="PIGGYBAC TRANSPOSABLE ELEMENT-DERIVED PROTEIN 4"/>
    <property type="match status" value="1"/>
</dbReference>
<sequence>MKDSEILSMLNGITDDQAGYSDIGGDSDAEDCLPIEVSVNSSVTRSLNSSGHSSTPQAHNVESPFTPSPSSSVSLNQNLRPKRARRVLLEQIPNTSSSDDMDDPDKDPDVCFLPLAPISDTSSSDDDDATENPQIENSNFKWSKNGQTPNHFSRFKFNEKFGFNVEVDNLIILNYFALFVNSTFLNLVVNESNLYAAQSNTELNLSVPELQAFIGILIIMGFNRLPSMRLYWSDDENFHSKRIADIMPVKRFLKIIRFLHLNDNTKMLPRSSLEFDRLYKIRPMIKHLNTVFPEMFSPSRFMSVDENMIAFTGRTTMKQYMPLKPIKRGFKVWVLACSVTGYMYSFDI</sequence>
<proteinExistence type="predicted"/>
<gene>
    <name evidence="3" type="ORF">MEUPH1_LOCUS12717</name>
</gene>
<dbReference type="AlphaFoldDB" id="A0AAV0WMG5"/>
<dbReference type="PANTHER" id="PTHR46599">
    <property type="entry name" value="PIGGYBAC TRANSPOSABLE ELEMENT-DERIVED PROTEIN 4"/>
    <property type="match status" value="1"/>
</dbReference>